<dbReference type="Proteomes" id="UP000765509">
    <property type="component" value="Unassembled WGS sequence"/>
</dbReference>
<keyword evidence="3" id="KW-1185">Reference proteome</keyword>
<feature type="compositionally biased region" description="Basic and acidic residues" evidence="1">
    <location>
        <begin position="26"/>
        <end position="38"/>
    </location>
</feature>
<evidence type="ECO:0000313" key="3">
    <source>
        <dbReference type="Proteomes" id="UP000765509"/>
    </source>
</evidence>
<feature type="compositionally biased region" description="Polar residues" evidence="1">
    <location>
        <begin position="12"/>
        <end position="25"/>
    </location>
</feature>
<organism evidence="2 3">
    <name type="scientific">Austropuccinia psidii MF-1</name>
    <dbReference type="NCBI Taxonomy" id="1389203"/>
    <lineage>
        <taxon>Eukaryota</taxon>
        <taxon>Fungi</taxon>
        <taxon>Dikarya</taxon>
        <taxon>Basidiomycota</taxon>
        <taxon>Pucciniomycotina</taxon>
        <taxon>Pucciniomycetes</taxon>
        <taxon>Pucciniales</taxon>
        <taxon>Sphaerophragmiaceae</taxon>
        <taxon>Austropuccinia</taxon>
    </lineage>
</organism>
<gene>
    <name evidence="2" type="ORF">O181_065366</name>
</gene>
<sequence>MTLSLEKEGPVASTSSISVQKQAQRTSEEAERSQEQLRKVQRQSQLAQNLPKRVQDPQIGAFGCGQCIQYGQNPYGIHRKGEGKDEQDFSMQIIDEKKHIKSSIDVELGKFDK</sequence>
<reference evidence="2" key="1">
    <citation type="submission" date="2021-03" db="EMBL/GenBank/DDBJ databases">
        <title>Draft genome sequence of rust myrtle Austropuccinia psidii MF-1, a brazilian biotype.</title>
        <authorList>
            <person name="Quecine M.C."/>
            <person name="Pachon D.M.R."/>
            <person name="Bonatelli M.L."/>
            <person name="Correr F.H."/>
            <person name="Franceschini L.M."/>
            <person name="Leite T.F."/>
            <person name="Margarido G.R.A."/>
            <person name="Almeida C.A."/>
            <person name="Ferrarezi J.A."/>
            <person name="Labate C.A."/>
        </authorList>
    </citation>
    <scope>NUCLEOTIDE SEQUENCE</scope>
    <source>
        <strain evidence="2">MF-1</strain>
    </source>
</reference>
<dbReference type="EMBL" id="AVOT02031977">
    <property type="protein sequence ID" value="MBW0525651.1"/>
    <property type="molecule type" value="Genomic_DNA"/>
</dbReference>
<proteinExistence type="predicted"/>
<name>A0A9Q3EVH6_9BASI</name>
<evidence type="ECO:0000313" key="2">
    <source>
        <dbReference type="EMBL" id="MBW0525651.1"/>
    </source>
</evidence>
<comment type="caution">
    <text evidence="2">The sequence shown here is derived from an EMBL/GenBank/DDBJ whole genome shotgun (WGS) entry which is preliminary data.</text>
</comment>
<dbReference type="AlphaFoldDB" id="A0A9Q3EVH6"/>
<accession>A0A9Q3EVH6</accession>
<protein>
    <submittedName>
        <fullName evidence="2">Uncharacterized protein</fullName>
    </submittedName>
</protein>
<evidence type="ECO:0000256" key="1">
    <source>
        <dbReference type="SAM" id="MobiDB-lite"/>
    </source>
</evidence>
<feature type="region of interest" description="Disordered" evidence="1">
    <location>
        <begin position="1"/>
        <end position="57"/>
    </location>
</feature>